<evidence type="ECO:0000259" key="10">
    <source>
        <dbReference type="SMART" id="SM00382"/>
    </source>
</evidence>
<dbReference type="GO" id="GO:0016887">
    <property type="term" value="F:ATP hydrolysis activity"/>
    <property type="evidence" value="ECO:0007669"/>
    <property type="project" value="InterPro"/>
</dbReference>
<dbReference type="InterPro" id="IPR003593">
    <property type="entry name" value="AAA+_ATPase"/>
</dbReference>
<reference evidence="12" key="1">
    <citation type="submission" date="2025-08" db="UniProtKB">
        <authorList>
            <consortium name="RefSeq"/>
        </authorList>
    </citation>
    <scope>IDENTIFICATION</scope>
    <source>
        <tissue evidence="12">Entire body</tissue>
    </source>
</reference>
<dbReference type="GO" id="GO:0006260">
    <property type="term" value="P:DNA replication"/>
    <property type="evidence" value="ECO:0007669"/>
    <property type="project" value="UniProtKB-KW"/>
</dbReference>
<dbReference type="Pfam" id="PF00004">
    <property type="entry name" value="AAA"/>
    <property type="match status" value="1"/>
</dbReference>
<dbReference type="InterPro" id="IPR027417">
    <property type="entry name" value="P-loop_NTPase"/>
</dbReference>
<dbReference type="GeneID" id="108734635"/>
<dbReference type="CDD" id="cd00009">
    <property type="entry name" value="AAA"/>
    <property type="match status" value="1"/>
</dbReference>
<sequence>MPEDDNNQLLKRHKADADFENSILINQILQMRQQAKEKLNPVPVHSARNIKSRVSFDENNISYRLPKYPFITLTRIDGEKVYVRCHSEEYEKEELKRIASQESHYRLLGDSSKELWKEANEIINKMVDNELNNGVPDVSEENNSSGFKISEENNNSQLWVDMYKPKSYFQLLSDESTNRSLLKWLKMWDKVVFNRNVIQKVKQNEMKMKSKFQKQDIEMKFDDLGRPERKVALLCGAPGLGKTTLAHIVARQAGYNVVEVNASDDRSTEAFKTILKNATQMRSFIDRENRPNCLIFDEIDGAPQSSIDYLVKFVTDSATTKSTKGTTKKRNVLKRPIICICNDVYVPALKPLRQIAFVVNFPQTSTSRLAERLCEIARHQGIKTDMGALLALGEKSNNDIRSCISILHFFKSLSKKISLSDVYKTNIGQKDMQKGLFAVWNDIFQIERNKQSAVYSSDCNARELHDSFSLKNRMKKILNDVSSFGDYERLAQGVFENFTNLTVKDSMLTQTCEALEWFSLFDKMKTRIRTLQDYSLMRYLPYAFVVWHFVFGSFARPKLSYPNADYEARVKLNKTLAIVREVLKQMQPSIRTYTHINPLILDILPLLVYIIVPLLRPVNLHLYTQKEKEDLERVVNTMIDYNLNYVQERHPDGNYSYELDPNINEVAYFSISKPSRTFSYSIKQLISQEIEVEKIRRLNLASKSGQNEHKENGGPKKTDAQNVPNHLQRLKPKLKSPKETIRKDFFGRVIKSPTTSNSESNKKQNDIWYHYKEGYSNAVRKSIKISTLK</sequence>
<feature type="region of interest" description="Disordered" evidence="9">
    <location>
        <begin position="701"/>
        <end position="734"/>
    </location>
</feature>
<keyword evidence="5" id="KW-0238">DNA-binding</keyword>
<keyword evidence="6" id="KW-0539">Nucleus</keyword>
<dbReference type="Proteomes" id="UP000192223">
    <property type="component" value="Unplaced"/>
</dbReference>
<evidence type="ECO:0000256" key="6">
    <source>
        <dbReference type="ARBA" id="ARBA00023242"/>
    </source>
</evidence>
<evidence type="ECO:0000313" key="11">
    <source>
        <dbReference type="Proteomes" id="UP000192223"/>
    </source>
</evidence>
<keyword evidence="11" id="KW-1185">Reference proteome</keyword>
<dbReference type="AlphaFoldDB" id="A0A1W4WCS3"/>
<evidence type="ECO:0000256" key="8">
    <source>
        <dbReference type="ARBA" id="ARBA00043975"/>
    </source>
</evidence>
<evidence type="ECO:0000256" key="3">
    <source>
        <dbReference type="ARBA" id="ARBA00022741"/>
    </source>
</evidence>
<dbReference type="SMART" id="SM00382">
    <property type="entry name" value="AAA"/>
    <property type="match status" value="1"/>
</dbReference>
<comment type="subcellular location">
    <subcellularLocation>
        <location evidence="1">Nucleus</location>
    </subcellularLocation>
</comment>
<evidence type="ECO:0000256" key="2">
    <source>
        <dbReference type="ARBA" id="ARBA00022705"/>
    </source>
</evidence>
<dbReference type="PANTHER" id="PTHR46765">
    <property type="entry name" value="P-LOOP CONTAINING NUCLEOSIDE TRIPHOSPHATE HYDROLASES SUPERFAMILY PROTEIN"/>
    <property type="match status" value="1"/>
</dbReference>
<gene>
    <name evidence="12" type="primary">LOC108734635</name>
</gene>
<dbReference type="RefSeq" id="XP_018321771.1">
    <property type="nucleotide sequence ID" value="XM_018466269.1"/>
</dbReference>
<dbReference type="Gene3D" id="1.10.8.60">
    <property type="match status" value="1"/>
</dbReference>
<dbReference type="OrthoDB" id="2195431at2759"/>
<dbReference type="GO" id="GO:0005634">
    <property type="term" value="C:nucleus"/>
    <property type="evidence" value="ECO:0007669"/>
    <property type="project" value="UniProtKB-SubCell"/>
</dbReference>
<dbReference type="SUPFAM" id="SSF52540">
    <property type="entry name" value="P-loop containing nucleoside triphosphate hydrolases"/>
    <property type="match status" value="1"/>
</dbReference>
<dbReference type="InterPro" id="IPR053016">
    <property type="entry name" value="CTF18-RFC_complex"/>
</dbReference>
<protein>
    <submittedName>
        <fullName evidence="12">Chromosome transmission fidelity protein 18 homolog</fullName>
    </submittedName>
</protein>
<organism evidence="11 12">
    <name type="scientific">Agrilus planipennis</name>
    <name type="common">Emerald ash borer</name>
    <name type="synonym">Agrilus marcopoli</name>
    <dbReference type="NCBI Taxonomy" id="224129"/>
    <lineage>
        <taxon>Eukaryota</taxon>
        <taxon>Metazoa</taxon>
        <taxon>Ecdysozoa</taxon>
        <taxon>Arthropoda</taxon>
        <taxon>Hexapoda</taxon>
        <taxon>Insecta</taxon>
        <taxon>Pterygota</taxon>
        <taxon>Neoptera</taxon>
        <taxon>Endopterygota</taxon>
        <taxon>Coleoptera</taxon>
        <taxon>Polyphaga</taxon>
        <taxon>Elateriformia</taxon>
        <taxon>Buprestoidea</taxon>
        <taxon>Buprestidae</taxon>
        <taxon>Agrilinae</taxon>
        <taxon>Agrilus</taxon>
    </lineage>
</organism>
<dbReference type="FunFam" id="3.40.50.300:FF:001083">
    <property type="entry name" value="Chromosome transmission fidelity factor 18"/>
    <property type="match status" value="1"/>
</dbReference>
<comment type="similarity">
    <text evidence="8">Belongs to the activator 1 small subunits family. CTF18 subfamily.</text>
</comment>
<feature type="compositionally biased region" description="Basic and acidic residues" evidence="9">
    <location>
        <begin position="706"/>
        <end position="719"/>
    </location>
</feature>
<dbReference type="InterPro" id="IPR047854">
    <property type="entry name" value="RFC_lid"/>
</dbReference>
<feature type="domain" description="AAA+ ATPase" evidence="10">
    <location>
        <begin position="228"/>
        <end position="365"/>
    </location>
</feature>
<dbReference type="Gene3D" id="3.40.50.300">
    <property type="entry name" value="P-loop containing nucleotide triphosphate hydrolases"/>
    <property type="match status" value="1"/>
</dbReference>
<evidence type="ECO:0000256" key="1">
    <source>
        <dbReference type="ARBA" id="ARBA00004123"/>
    </source>
</evidence>
<dbReference type="GO" id="GO:0003677">
    <property type="term" value="F:DNA binding"/>
    <property type="evidence" value="ECO:0007669"/>
    <property type="project" value="UniProtKB-KW"/>
</dbReference>
<keyword evidence="7" id="KW-0131">Cell cycle</keyword>
<dbReference type="STRING" id="224129.A0A1W4WCS3"/>
<dbReference type="CTD" id="44637"/>
<evidence type="ECO:0000256" key="7">
    <source>
        <dbReference type="ARBA" id="ARBA00023306"/>
    </source>
</evidence>
<dbReference type="PANTHER" id="PTHR46765:SF1">
    <property type="entry name" value="P-LOOP CONTAINING NUCLEOSIDE TRIPHOSPHATE HYDROLASES SUPERFAMILY PROTEIN"/>
    <property type="match status" value="1"/>
</dbReference>
<evidence type="ECO:0000256" key="4">
    <source>
        <dbReference type="ARBA" id="ARBA00022840"/>
    </source>
</evidence>
<accession>A0A1W4WCS3</accession>
<keyword evidence="2" id="KW-0235">DNA replication</keyword>
<evidence type="ECO:0000256" key="5">
    <source>
        <dbReference type="ARBA" id="ARBA00023125"/>
    </source>
</evidence>
<keyword evidence="3" id="KW-0547">Nucleotide-binding</keyword>
<evidence type="ECO:0000313" key="12">
    <source>
        <dbReference type="RefSeq" id="XP_018321771.1"/>
    </source>
</evidence>
<dbReference type="FunCoup" id="A0A1W4WCS3">
    <property type="interactions" value="1575"/>
</dbReference>
<evidence type="ECO:0000256" key="9">
    <source>
        <dbReference type="SAM" id="MobiDB-lite"/>
    </source>
</evidence>
<dbReference type="KEGG" id="apln:108734635"/>
<keyword evidence="4" id="KW-0067">ATP-binding</keyword>
<name>A0A1W4WCS3_AGRPL</name>
<proteinExistence type="inferred from homology"/>
<dbReference type="GO" id="GO:0005524">
    <property type="term" value="F:ATP binding"/>
    <property type="evidence" value="ECO:0007669"/>
    <property type="project" value="UniProtKB-KW"/>
</dbReference>
<dbReference type="InParanoid" id="A0A1W4WCS3"/>
<dbReference type="InterPro" id="IPR003959">
    <property type="entry name" value="ATPase_AAA_core"/>
</dbReference>
<dbReference type="CDD" id="cd18140">
    <property type="entry name" value="HLD_clamp_RFC"/>
    <property type="match status" value="1"/>
</dbReference>